<keyword evidence="8" id="KW-1133">Transmembrane helix</keyword>
<keyword evidence="8" id="KW-0472">Membrane</keyword>
<dbReference type="InterPro" id="IPR002355">
    <property type="entry name" value="Cu_oxidase_Cu_BS"/>
</dbReference>
<dbReference type="GO" id="GO:0005507">
    <property type="term" value="F:copper ion binding"/>
    <property type="evidence" value="ECO:0007669"/>
    <property type="project" value="InterPro"/>
</dbReference>
<sequence>MIDEGSSFPVVEFLPNYLRRTVSRSTWGTQITTDTSMWFHQLLLLLALLSPALAGIQELWWNVTYVPDANPDGLFERRVIGVNGTWPPPPIEVSTTDSLLVHVTNSIDRPASLHHHGMFFNSTSWMDGATGVSQCGIPPGQTFDYVVPINSSGQVGTYWAHGHANGIYVDGLRTPLLLHSPNETYAADYDAEFTVMLSDWYHQEQPPLLKSFLSIADPGGAEPIPDAALVYFSQNGSYLAPITGSHPSPVTSAVGFNENATLPFEPGKTYRLRIINMGAFAAFYFWIDGHEMRIIEVDGTDTQEQSVDMLSLTVAQRYSVLVTARNDTSSNWAIHANMDTTMFDTVPSSLNPNITSTITYSASSNLTTLSPVSSYTMVNDSALVPTDVSPALPPTNTLELEFNFATMSDGTNHGYINNLVYNPPLVPAIMSALSLGENATSQVAYGPYSFVYNYGDVIDLVVKNADTGKHPFHLHGYKMQIVNRVTDYTSNDTSLNPPLIEGQANPMRRDTVAIDGGGSVTLRFVADNPGAWLFHCHIEWHLESGLAVQFITAPLQIQEQAQDRVPSFMYYQCAALGIPTSGNAAGHASPTNLSGLPLGPWLQKLGWLTKGIWAMAGCVLTVVIGIATVIWYVMGGTVTEEEMEAEMRQRIEEKERKGKFFGLFKRKT</sequence>
<dbReference type="Pfam" id="PF07732">
    <property type="entry name" value="Cu-oxidase_3"/>
    <property type="match status" value="1"/>
</dbReference>
<dbReference type="AlphaFoldDB" id="A0A9P7E9C7"/>
<dbReference type="PROSITE" id="PS00079">
    <property type="entry name" value="MULTICOPPER_OXIDASE1"/>
    <property type="match status" value="1"/>
</dbReference>
<name>A0A9P7E9C7_9AGAM</name>
<dbReference type="CDD" id="cd13851">
    <property type="entry name" value="CuRO_1_Fet3p"/>
    <property type="match status" value="1"/>
</dbReference>
<gene>
    <name evidence="12" type="ORF">BJ212DRAFT_1462764</name>
</gene>
<dbReference type="RefSeq" id="XP_041192289.1">
    <property type="nucleotide sequence ID" value="XM_041338933.1"/>
</dbReference>
<feature type="domain" description="Plastocyanin-like" evidence="10">
    <location>
        <begin position="444"/>
        <end position="554"/>
    </location>
</feature>
<feature type="domain" description="Plastocyanin-like" evidence="9">
    <location>
        <begin position="192"/>
        <end position="362"/>
    </location>
</feature>
<dbReference type="EMBL" id="JABBWG010000019">
    <property type="protein sequence ID" value="KAG1815152.1"/>
    <property type="molecule type" value="Genomic_DNA"/>
</dbReference>
<reference evidence="12" key="1">
    <citation type="journal article" date="2020" name="New Phytol.">
        <title>Comparative genomics reveals dynamic genome evolution in host specialist ectomycorrhizal fungi.</title>
        <authorList>
            <person name="Lofgren L.A."/>
            <person name="Nguyen N.H."/>
            <person name="Vilgalys R."/>
            <person name="Ruytinx J."/>
            <person name="Liao H.L."/>
            <person name="Branco S."/>
            <person name="Kuo A."/>
            <person name="LaButti K."/>
            <person name="Lipzen A."/>
            <person name="Andreopoulos W."/>
            <person name="Pangilinan J."/>
            <person name="Riley R."/>
            <person name="Hundley H."/>
            <person name="Na H."/>
            <person name="Barry K."/>
            <person name="Grigoriev I.V."/>
            <person name="Stajich J.E."/>
            <person name="Kennedy P.G."/>
        </authorList>
    </citation>
    <scope>NUCLEOTIDE SEQUENCE</scope>
    <source>
        <strain evidence="12">MN1</strain>
    </source>
</reference>
<evidence type="ECO:0000313" key="12">
    <source>
        <dbReference type="EMBL" id="KAG1815152.1"/>
    </source>
</evidence>
<keyword evidence="13" id="KW-1185">Reference proteome</keyword>
<evidence type="ECO:0000259" key="10">
    <source>
        <dbReference type="Pfam" id="PF07731"/>
    </source>
</evidence>
<dbReference type="GO" id="GO:0004322">
    <property type="term" value="F:ferroxidase activity"/>
    <property type="evidence" value="ECO:0007669"/>
    <property type="project" value="TreeGrafter"/>
</dbReference>
<dbReference type="CDD" id="cd13899">
    <property type="entry name" value="CuRO_3_Fet3p"/>
    <property type="match status" value="1"/>
</dbReference>
<protein>
    <submittedName>
        <fullName evidence="12">Fet3 protein</fullName>
    </submittedName>
</protein>
<dbReference type="GO" id="GO:0010106">
    <property type="term" value="P:cellular response to iron ion starvation"/>
    <property type="evidence" value="ECO:0007669"/>
    <property type="project" value="TreeGrafter"/>
</dbReference>
<dbReference type="Proteomes" id="UP000807769">
    <property type="component" value="Unassembled WGS sequence"/>
</dbReference>
<keyword evidence="6" id="KW-1015">Disulfide bond</keyword>
<evidence type="ECO:0000313" key="13">
    <source>
        <dbReference type="Proteomes" id="UP000807769"/>
    </source>
</evidence>
<proteinExistence type="inferred from homology"/>
<keyword evidence="2" id="KW-0479">Metal-binding</keyword>
<dbReference type="InterPro" id="IPR045087">
    <property type="entry name" value="Cu-oxidase_fam"/>
</dbReference>
<evidence type="ECO:0000256" key="3">
    <source>
        <dbReference type="ARBA" id="ARBA00022729"/>
    </source>
</evidence>
<dbReference type="Pfam" id="PF07731">
    <property type="entry name" value="Cu-oxidase_2"/>
    <property type="match status" value="1"/>
</dbReference>
<dbReference type="PROSITE" id="PS00080">
    <property type="entry name" value="MULTICOPPER_OXIDASE2"/>
    <property type="match status" value="1"/>
</dbReference>
<dbReference type="OrthoDB" id="2121828at2759"/>
<dbReference type="InterPro" id="IPR044130">
    <property type="entry name" value="CuRO_2_Fet3-like"/>
</dbReference>
<feature type="transmembrane region" description="Helical" evidence="8">
    <location>
        <begin position="612"/>
        <end position="634"/>
    </location>
</feature>
<keyword evidence="4" id="KW-0560">Oxidoreductase</keyword>
<accession>A0A9P7E9C7</accession>
<dbReference type="InterPro" id="IPR008972">
    <property type="entry name" value="Cupredoxin"/>
</dbReference>
<evidence type="ECO:0000256" key="8">
    <source>
        <dbReference type="SAM" id="Phobius"/>
    </source>
</evidence>
<comment type="similarity">
    <text evidence="1">Belongs to the multicopper oxidase family.</text>
</comment>
<comment type="caution">
    <text evidence="12">The sequence shown here is derived from an EMBL/GenBank/DDBJ whole genome shotgun (WGS) entry which is preliminary data.</text>
</comment>
<keyword evidence="7" id="KW-0325">Glycoprotein</keyword>
<keyword evidence="3" id="KW-0732">Signal</keyword>
<organism evidence="12 13">
    <name type="scientific">Suillus subaureus</name>
    <dbReference type="NCBI Taxonomy" id="48587"/>
    <lineage>
        <taxon>Eukaryota</taxon>
        <taxon>Fungi</taxon>
        <taxon>Dikarya</taxon>
        <taxon>Basidiomycota</taxon>
        <taxon>Agaricomycotina</taxon>
        <taxon>Agaricomycetes</taxon>
        <taxon>Agaricomycetidae</taxon>
        <taxon>Boletales</taxon>
        <taxon>Suillineae</taxon>
        <taxon>Suillaceae</taxon>
        <taxon>Suillus</taxon>
    </lineage>
</organism>
<dbReference type="GO" id="GO:0033573">
    <property type="term" value="C:high-affinity iron permease complex"/>
    <property type="evidence" value="ECO:0007669"/>
    <property type="project" value="TreeGrafter"/>
</dbReference>
<feature type="domain" description="Plastocyanin-like" evidence="11">
    <location>
        <begin position="69"/>
        <end position="182"/>
    </location>
</feature>
<dbReference type="GO" id="GO:0033215">
    <property type="term" value="P:reductive iron assimilation"/>
    <property type="evidence" value="ECO:0007669"/>
    <property type="project" value="TreeGrafter"/>
</dbReference>
<evidence type="ECO:0000256" key="6">
    <source>
        <dbReference type="ARBA" id="ARBA00023157"/>
    </source>
</evidence>
<dbReference type="SUPFAM" id="SSF49503">
    <property type="entry name" value="Cupredoxins"/>
    <property type="match status" value="3"/>
</dbReference>
<keyword evidence="5" id="KW-0186">Copper</keyword>
<evidence type="ECO:0000256" key="5">
    <source>
        <dbReference type="ARBA" id="ARBA00023008"/>
    </source>
</evidence>
<dbReference type="Gene3D" id="2.60.40.420">
    <property type="entry name" value="Cupredoxins - blue copper proteins"/>
    <property type="match status" value="3"/>
</dbReference>
<dbReference type="Pfam" id="PF00394">
    <property type="entry name" value="Cu-oxidase"/>
    <property type="match status" value="1"/>
</dbReference>
<dbReference type="InterPro" id="IPR011706">
    <property type="entry name" value="Cu-oxidase_C"/>
</dbReference>
<dbReference type="InterPro" id="IPR001117">
    <property type="entry name" value="Cu-oxidase_2nd"/>
</dbReference>
<dbReference type="GeneID" id="64632949"/>
<evidence type="ECO:0000256" key="4">
    <source>
        <dbReference type="ARBA" id="ARBA00023002"/>
    </source>
</evidence>
<evidence type="ECO:0000256" key="2">
    <source>
        <dbReference type="ARBA" id="ARBA00022723"/>
    </source>
</evidence>
<keyword evidence="8" id="KW-0812">Transmembrane</keyword>
<evidence type="ECO:0000259" key="11">
    <source>
        <dbReference type="Pfam" id="PF07732"/>
    </source>
</evidence>
<evidence type="ECO:0000259" key="9">
    <source>
        <dbReference type="Pfam" id="PF00394"/>
    </source>
</evidence>
<dbReference type="CDD" id="cd13877">
    <property type="entry name" value="CuRO_2_Fet3p_like"/>
    <property type="match status" value="1"/>
</dbReference>
<dbReference type="InterPro" id="IPR033138">
    <property type="entry name" value="Cu_oxidase_CS"/>
</dbReference>
<dbReference type="InterPro" id="IPR011707">
    <property type="entry name" value="Cu-oxidase-like_N"/>
</dbReference>
<dbReference type="PANTHER" id="PTHR11709">
    <property type="entry name" value="MULTI-COPPER OXIDASE"/>
    <property type="match status" value="1"/>
</dbReference>
<dbReference type="PANTHER" id="PTHR11709:SF361">
    <property type="entry name" value="IRON TRANSPORT MULTICOPPER OXIDASE FET3"/>
    <property type="match status" value="1"/>
</dbReference>
<evidence type="ECO:0000256" key="1">
    <source>
        <dbReference type="ARBA" id="ARBA00010609"/>
    </source>
</evidence>
<evidence type="ECO:0000256" key="7">
    <source>
        <dbReference type="ARBA" id="ARBA00023180"/>
    </source>
</evidence>